<dbReference type="Gene3D" id="3.20.20.80">
    <property type="entry name" value="Glycosidases"/>
    <property type="match status" value="1"/>
</dbReference>
<evidence type="ECO:0000256" key="14">
    <source>
        <dbReference type="ARBA" id="ARBA00038929"/>
    </source>
</evidence>
<dbReference type="GO" id="GO:0005886">
    <property type="term" value="C:plasma membrane"/>
    <property type="evidence" value="ECO:0007669"/>
    <property type="project" value="UniProtKB-SubCell"/>
</dbReference>
<dbReference type="FunFam" id="3.20.20.80:FF:000033">
    <property type="entry name" value="Glucan 1,3-beta-glucosidase A"/>
    <property type="match status" value="1"/>
</dbReference>
<dbReference type="InterPro" id="IPR001547">
    <property type="entry name" value="Glyco_hydro_5"/>
</dbReference>
<evidence type="ECO:0000256" key="10">
    <source>
        <dbReference type="ARBA" id="ARBA00023295"/>
    </source>
</evidence>
<keyword evidence="5" id="KW-0378">Hydrolase</keyword>
<dbReference type="GO" id="GO:0009986">
    <property type="term" value="C:cell surface"/>
    <property type="evidence" value="ECO:0007669"/>
    <property type="project" value="TreeGrafter"/>
</dbReference>
<comment type="similarity">
    <text evidence="2">Belongs to the glycosyl hydrolase 5 (cellulase A) family.</text>
</comment>
<keyword evidence="8 17" id="KW-0472">Membrane</keyword>
<keyword evidence="6" id="KW-0735">Signal-anchor</keyword>
<dbReference type="GO" id="GO:0004338">
    <property type="term" value="F:glucan exo-1,3-beta-glucosidase activity"/>
    <property type="evidence" value="ECO:0007669"/>
    <property type="project" value="UniProtKB-EC"/>
</dbReference>
<evidence type="ECO:0000256" key="2">
    <source>
        <dbReference type="ARBA" id="ARBA00005641"/>
    </source>
</evidence>
<dbReference type="EC" id="3.2.1.58" evidence="14"/>
<dbReference type="STRING" id="1330021.A0A367LNR3"/>
<dbReference type="SUPFAM" id="SSF51445">
    <property type="entry name" value="(Trans)glycosidases"/>
    <property type="match status" value="1"/>
</dbReference>
<comment type="caution">
    <text evidence="19">The sequence shown here is derived from an EMBL/GenBank/DDBJ whole genome shotgun (WGS) entry which is preliminary data.</text>
</comment>
<evidence type="ECO:0000256" key="13">
    <source>
        <dbReference type="ARBA" id="ARBA00037126"/>
    </source>
</evidence>
<gene>
    <name evidence="19" type="ORF">L249_2717</name>
</gene>
<reference evidence="19 20" key="1">
    <citation type="journal article" date="2015" name="BMC Genomics">
        <title>Insights from the genome of Ophiocordyceps polyrhachis-furcata to pathogenicity and host specificity in insect fungi.</title>
        <authorList>
            <person name="Wichadakul D."/>
            <person name="Kobmoo N."/>
            <person name="Ingsriswang S."/>
            <person name="Tangphatsornruang S."/>
            <person name="Chantasingh D."/>
            <person name="Luangsa-ard J.J."/>
            <person name="Eurwilaichitr L."/>
        </authorList>
    </citation>
    <scope>NUCLEOTIDE SEQUENCE [LARGE SCALE GENOMIC DNA]</scope>
    <source>
        <strain evidence="19 20">BCC 54312</strain>
    </source>
</reference>
<feature type="compositionally biased region" description="Basic and acidic residues" evidence="16">
    <location>
        <begin position="1"/>
        <end position="16"/>
    </location>
</feature>
<dbReference type="Pfam" id="PF00150">
    <property type="entry name" value="Cellulase"/>
    <property type="match status" value="1"/>
</dbReference>
<feature type="compositionally biased region" description="Basic residues" evidence="16">
    <location>
        <begin position="73"/>
        <end position="84"/>
    </location>
</feature>
<evidence type="ECO:0000256" key="16">
    <source>
        <dbReference type="SAM" id="MobiDB-lite"/>
    </source>
</evidence>
<feature type="compositionally biased region" description="Basic residues" evidence="16">
    <location>
        <begin position="32"/>
        <end position="41"/>
    </location>
</feature>
<dbReference type="EMBL" id="LKCN02000001">
    <property type="protein sequence ID" value="RCI15882.1"/>
    <property type="molecule type" value="Genomic_DNA"/>
</dbReference>
<comment type="function">
    <text evidence="13">Glucosidase involved in the degradation of cellulosic biomass. Active on lichenan.</text>
</comment>
<evidence type="ECO:0000313" key="20">
    <source>
        <dbReference type="Proteomes" id="UP000253664"/>
    </source>
</evidence>
<dbReference type="GO" id="GO:0009251">
    <property type="term" value="P:glucan catabolic process"/>
    <property type="evidence" value="ECO:0007669"/>
    <property type="project" value="TreeGrafter"/>
</dbReference>
<dbReference type="GO" id="GO:0005576">
    <property type="term" value="C:extracellular region"/>
    <property type="evidence" value="ECO:0007669"/>
    <property type="project" value="TreeGrafter"/>
</dbReference>
<feature type="transmembrane region" description="Helical" evidence="17">
    <location>
        <begin position="173"/>
        <end position="194"/>
    </location>
</feature>
<evidence type="ECO:0000313" key="19">
    <source>
        <dbReference type="EMBL" id="RCI15882.1"/>
    </source>
</evidence>
<keyword evidence="9" id="KW-0325">Glycoprotein</keyword>
<protein>
    <recommendedName>
        <fullName evidence="14">glucan 1,3-beta-glucosidase</fullName>
        <ecNumber evidence="14">3.2.1.58</ecNumber>
    </recommendedName>
    <alternativeName>
        <fullName evidence="15">Exo-1,3-beta-glucanase D</fullName>
    </alternativeName>
</protein>
<organism evidence="19 20">
    <name type="scientific">Ophiocordyceps polyrhachis-furcata BCC 54312</name>
    <dbReference type="NCBI Taxonomy" id="1330021"/>
    <lineage>
        <taxon>Eukaryota</taxon>
        <taxon>Fungi</taxon>
        <taxon>Dikarya</taxon>
        <taxon>Ascomycota</taxon>
        <taxon>Pezizomycotina</taxon>
        <taxon>Sordariomycetes</taxon>
        <taxon>Hypocreomycetidae</taxon>
        <taxon>Hypocreales</taxon>
        <taxon>Ophiocordycipitaceae</taxon>
        <taxon>Ophiocordyceps</taxon>
    </lineage>
</organism>
<sequence>MQAAFRRRDTMPRKESAVQGNRRRQGVEVSRKNTHRARKKPPQTPPTKSNDSSGERALSAAALAQLDRENARNNRKAQGRKRPIKREAEARPPRPPSPPSRPRPRPPPPPKAAKHRHDAHQRVGKKHKTRRVASGAAMEEGRAKRLGGDSSEDSFDKLDSHRRRRKRKSRKKLWILLGCSVVIVIIIIVVAVVVSKNKGGGGDSSLEGKDRDSIPAQRRNTYLDPWSWQTTTDFNVTFTEDTVGGLPVMGLFTEWDDSARANDQVPPLKEAWGSYGKRPARGVNLGGWLTLEPFITPSLFRRDGIIDEWSLCRQLGPSAAAKTLEEHYATFVTEDTFKAMAAAGLDHVRIPFSYWAVEVYQGDPYVFRTSWRYLLRGIEWARRHGLRVNLDLHGLPGSQNGWNHSGRSGVIGWLNGTDGALNGRRSLEIHDRLSRFFAQARYRNVISHYGLVNEPKMTFLAVNDVVTWTRSAYETVRRNGIDALVVFGDGFMGLEKWKGLMPSEMVLDVHQYLIFNENQIDFSHRRKVQYACAGWSQQADLSMDPNRGHGPTVFAEWSQADTDCARFLTGVGWGNRWEGTYDSGDKSTSVLTPRCPARDASCSCAAANEADASRMAPPYRRFLQHFAEAQMHSFERGWGWWYWTWKTESAPLWSYEAGLGAGILPRLAYRRDFNCDSDVPDFAHDGLPETY</sequence>
<evidence type="ECO:0000256" key="12">
    <source>
        <dbReference type="ARBA" id="ARBA00036824"/>
    </source>
</evidence>
<dbReference type="PANTHER" id="PTHR31297">
    <property type="entry name" value="GLUCAN ENDO-1,6-BETA-GLUCOSIDASE B"/>
    <property type="match status" value="1"/>
</dbReference>
<comment type="catalytic activity">
    <reaction evidence="12">
        <text>Successive hydrolysis of beta-D-glucose units from the non-reducing ends of (1-&gt;3)-beta-D-glucans, releasing alpha-glucose.</text>
        <dbReference type="EC" id="3.2.1.58"/>
    </reaction>
</comment>
<dbReference type="OrthoDB" id="62120at2759"/>
<keyword evidence="11" id="KW-0961">Cell wall biogenesis/degradation</keyword>
<feature type="compositionally biased region" description="Basic residues" evidence="16">
    <location>
        <begin position="112"/>
        <end position="131"/>
    </location>
</feature>
<evidence type="ECO:0000256" key="7">
    <source>
        <dbReference type="ARBA" id="ARBA00022989"/>
    </source>
</evidence>
<keyword evidence="20" id="KW-1185">Reference proteome</keyword>
<dbReference type="Proteomes" id="UP000253664">
    <property type="component" value="Unassembled WGS sequence"/>
</dbReference>
<keyword evidence="10" id="KW-0326">Glycosidase</keyword>
<dbReference type="GO" id="GO:0071555">
    <property type="term" value="P:cell wall organization"/>
    <property type="evidence" value="ECO:0007669"/>
    <property type="project" value="UniProtKB-KW"/>
</dbReference>
<evidence type="ECO:0000256" key="6">
    <source>
        <dbReference type="ARBA" id="ARBA00022968"/>
    </source>
</evidence>
<evidence type="ECO:0000256" key="8">
    <source>
        <dbReference type="ARBA" id="ARBA00023136"/>
    </source>
</evidence>
<evidence type="ECO:0000256" key="15">
    <source>
        <dbReference type="ARBA" id="ARBA00041260"/>
    </source>
</evidence>
<evidence type="ECO:0000256" key="17">
    <source>
        <dbReference type="SAM" id="Phobius"/>
    </source>
</evidence>
<feature type="region of interest" description="Disordered" evidence="16">
    <location>
        <begin position="1"/>
        <end position="164"/>
    </location>
</feature>
<accession>A0A367LNR3</accession>
<name>A0A367LNR3_9HYPO</name>
<dbReference type="PANTHER" id="PTHR31297:SF34">
    <property type="entry name" value="GLUCAN 1,3-BETA-GLUCOSIDASE 2"/>
    <property type="match status" value="1"/>
</dbReference>
<proteinExistence type="inferred from homology"/>
<feature type="compositionally biased region" description="Pro residues" evidence="16">
    <location>
        <begin position="93"/>
        <end position="111"/>
    </location>
</feature>
<evidence type="ECO:0000256" key="5">
    <source>
        <dbReference type="ARBA" id="ARBA00022801"/>
    </source>
</evidence>
<keyword evidence="4 17" id="KW-0812">Transmembrane</keyword>
<dbReference type="InterPro" id="IPR050386">
    <property type="entry name" value="Glycosyl_hydrolase_5"/>
</dbReference>
<feature type="domain" description="Glycoside hydrolase family 5" evidence="18">
    <location>
        <begin position="328"/>
        <end position="522"/>
    </location>
</feature>
<dbReference type="AlphaFoldDB" id="A0A367LNR3"/>
<evidence type="ECO:0000259" key="18">
    <source>
        <dbReference type="Pfam" id="PF00150"/>
    </source>
</evidence>
<keyword evidence="7 17" id="KW-1133">Transmembrane helix</keyword>
<evidence type="ECO:0000256" key="11">
    <source>
        <dbReference type="ARBA" id="ARBA00023316"/>
    </source>
</evidence>
<comment type="subcellular location">
    <subcellularLocation>
        <location evidence="1">Cell membrane</location>
        <topology evidence="1">Single-pass type II membrane protein</topology>
    </subcellularLocation>
</comment>
<dbReference type="InterPro" id="IPR017853">
    <property type="entry name" value="GH"/>
</dbReference>
<keyword evidence="3" id="KW-1003">Cell membrane</keyword>
<evidence type="ECO:0000256" key="1">
    <source>
        <dbReference type="ARBA" id="ARBA00004401"/>
    </source>
</evidence>
<evidence type="ECO:0000256" key="3">
    <source>
        <dbReference type="ARBA" id="ARBA00022475"/>
    </source>
</evidence>
<evidence type="ECO:0000256" key="4">
    <source>
        <dbReference type="ARBA" id="ARBA00022692"/>
    </source>
</evidence>
<evidence type="ECO:0000256" key="9">
    <source>
        <dbReference type="ARBA" id="ARBA00023180"/>
    </source>
</evidence>